<name>A0A486XRS4_9GAMM</name>
<dbReference type="SUPFAM" id="SSF55729">
    <property type="entry name" value="Acyl-CoA N-acyltransferases (Nat)"/>
    <property type="match status" value="1"/>
</dbReference>
<evidence type="ECO:0000313" key="2">
    <source>
        <dbReference type="EMBL" id="VHO05288.1"/>
    </source>
</evidence>
<dbReference type="InterPro" id="IPR051531">
    <property type="entry name" value="N-acetyltransferase"/>
</dbReference>
<reference evidence="2" key="1">
    <citation type="submission" date="2019-04" db="EMBL/GenBank/DDBJ databases">
        <authorList>
            <person name="Brambilla D."/>
        </authorList>
    </citation>
    <scope>NUCLEOTIDE SEQUENCE</scope>
    <source>
        <strain evidence="2">BAL1</strain>
    </source>
</reference>
<dbReference type="GO" id="GO:0005737">
    <property type="term" value="C:cytoplasm"/>
    <property type="evidence" value="ECO:0007669"/>
    <property type="project" value="TreeGrafter"/>
</dbReference>
<organism evidence="2">
    <name type="scientific">Rheinheimera sp. BAL341</name>
    <dbReference type="NCBI Taxonomy" id="1708203"/>
    <lineage>
        <taxon>Bacteria</taxon>
        <taxon>Pseudomonadati</taxon>
        <taxon>Pseudomonadota</taxon>
        <taxon>Gammaproteobacteria</taxon>
        <taxon>Chromatiales</taxon>
        <taxon>Chromatiaceae</taxon>
        <taxon>Rheinheimera</taxon>
    </lineage>
</organism>
<gene>
    <name evidence="2" type="ORF">BAL341_2395</name>
</gene>
<dbReference type="PROSITE" id="PS51186">
    <property type="entry name" value="GNAT"/>
    <property type="match status" value="1"/>
</dbReference>
<dbReference type="AlphaFoldDB" id="A0A486XRS4"/>
<evidence type="ECO:0000259" key="1">
    <source>
        <dbReference type="PROSITE" id="PS51186"/>
    </source>
</evidence>
<keyword evidence="2" id="KW-0808">Transferase</keyword>
<dbReference type="Gene3D" id="3.40.630.30">
    <property type="match status" value="1"/>
</dbReference>
<dbReference type="InterPro" id="IPR016181">
    <property type="entry name" value="Acyl_CoA_acyltransferase"/>
</dbReference>
<sequence>MAFPALETVRLSLTELLTDDETEIFALFSTPAVVEYYDLAEFSQPEQATNLIRLFKSRYAEQAGIRWAIRLKTTGKLIGTCGFNSWNSKMQNAVVGYDLLPEFWGRGYASEAVRAIIELAFTGNLPCGKLHRIQADTVPGNHASEALLRKLGFKEEGLRRECGYWKKQFHDLKCFGLLKTEFS</sequence>
<proteinExistence type="predicted"/>
<dbReference type="PANTHER" id="PTHR43792">
    <property type="entry name" value="GNAT FAMILY, PUTATIVE (AFU_ORTHOLOGUE AFUA_3G00765)-RELATED-RELATED"/>
    <property type="match status" value="1"/>
</dbReference>
<protein>
    <submittedName>
        <fullName evidence="2">GNAT family acetyltransferase Bsu1853 (YoaA)</fullName>
    </submittedName>
</protein>
<dbReference type="GO" id="GO:0008999">
    <property type="term" value="F:protein-N-terminal-alanine acetyltransferase activity"/>
    <property type="evidence" value="ECO:0007669"/>
    <property type="project" value="TreeGrafter"/>
</dbReference>
<dbReference type="PANTHER" id="PTHR43792:SF9">
    <property type="entry name" value="RIBOSOMAL-PROTEIN-ALANINE ACETYLTRANSFERASE"/>
    <property type="match status" value="1"/>
</dbReference>
<dbReference type="InterPro" id="IPR000182">
    <property type="entry name" value="GNAT_dom"/>
</dbReference>
<dbReference type="CDD" id="cd04301">
    <property type="entry name" value="NAT_SF"/>
    <property type="match status" value="1"/>
</dbReference>
<feature type="domain" description="N-acetyltransferase" evidence="1">
    <location>
        <begin position="23"/>
        <end position="171"/>
    </location>
</feature>
<accession>A0A486XRS4</accession>
<dbReference type="EMBL" id="CAAJGR010000120">
    <property type="protein sequence ID" value="VHO05288.1"/>
    <property type="molecule type" value="Genomic_DNA"/>
</dbReference>
<dbReference type="Pfam" id="PF13302">
    <property type="entry name" value="Acetyltransf_3"/>
    <property type="match status" value="1"/>
</dbReference>